<dbReference type="GeneID" id="34305918"/>
<dbReference type="RefSeq" id="WP_013952765.1">
    <property type="nucleotide sequence ID" value="NC_015723.1"/>
</dbReference>
<protein>
    <submittedName>
        <fullName evidence="1">Uncharacterized protein</fullName>
    </submittedName>
</protein>
<accession>F8GM41</accession>
<dbReference type="Proteomes" id="UP000006798">
    <property type="component" value="Chromosome 2"/>
</dbReference>
<evidence type="ECO:0000313" key="1">
    <source>
        <dbReference type="EMBL" id="AEI80060.1"/>
    </source>
</evidence>
<dbReference type="Gene3D" id="2.60.120.260">
    <property type="entry name" value="Galactose-binding domain-like"/>
    <property type="match status" value="1"/>
</dbReference>
<reference evidence="1 2" key="1">
    <citation type="journal article" date="2011" name="J. Bacteriol.">
        <title>Complete genome sequence of the type strain Cupriavidus necator N-1.</title>
        <authorList>
            <person name="Poehlein A."/>
            <person name="Kusian B."/>
            <person name="Friedrich B."/>
            <person name="Daniel R."/>
            <person name="Bowien B."/>
        </authorList>
    </citation>
    <scope>NUCLEOTIDE SEQUENCE [LARGE SCALE GENOMIC DNA]</scope>
    <source>
        <strain evidence="2">ATCC 43291 / DSM 13513 / CCUG 52238 / LMG 8453 / N-1</strain>
    </source>
</reference>
<sequence>MEANANGQWQVVASGSDIGQNRFLLLPGPVAASALCINVVSRDQRPPSLYSFVAYAKGC</sequence>
<name>F8GM41_CUPNN</name>
<organism evidence="1 2">
    <name type="scientific">Cupriavidus necator (strain ATCC 43291 / DSM 13513 / CCUG 52238 / LMG 8453 / N-1)</name>
    <name type="common">Ralstonia eutropha</name>
    <dbReference type="NCBI Taxonomy" id="1042878"/>
    <lineage>
        <taxon>Bacteria</taxon>
        <taxon>Pseudomonadati</taxon>
        <taxon>Pseudomonadota</taxon>
        <taxon>Betaproteobacteria</taxon>
        <taxon>Burkholderiales</taxon>
        <taxon>Burkholderiaceae</taxon>
        <taxon>Cupriavidus</taxon>
    </lineage>
</organism>
<gene>
    <name evidence="1" type="ordered locus">CNE_2c10940</name>
</gene>
<dbReference type="EMBL" id="CP002878">
    <property type="protein sequence ID" value="AEI80060.1"/>
    <property type="molecule type" value="Genomic_DNA"/>
</dbReference>
<dbReference type="AlphaFoldDB" id="F8GM41"/>
<dbReference type="HOGENOM" id="CLU_2952671_0_0_4"/>
<evidence type="ECO:0000313" key="2">
    <source>
        <dbReference type="Proteomes" id="UP000006798"/>
    </source>
</evidence>
<dbReference type="KEGG" id="cnc:CNE_2c10940"/>
<proteinExistence type="predicted"/>